<evidence type="ECO:0000256" key="2">
    <source>
        <dbReference type="SAM" id="Phobius"/>
    </source>
</evidence>
<feature type="region of interest" description="Disordered" evidence="1">
    <location>
        <begin position="180"/>
        <end position="233"/>
    </location>
</feature>
<dbReference type="Proteomes" id="UP000694846">
    <property type="component" value="Unplaced"/>
</dbReference>
<dbReference type="RefSeq" id="XP_025422531.1">
    <property type="nucleotide sequence ID" value="XM_025566746.1"/>
</dbReference>
<keyword evidence="2" id="KW-0472">Membrane</keyword>
<feature type="transmembrane region" description="Helical" evidence="2">
    <location>
        <begin position="132"/>
        <end position="155"/>
    </location>
</feature>
<dbReference type="OrthoDB" id="6629758at2759"/>
<feature type="region of interest" description="Disordered" evidence="1">
    <location>
        <begin position="1"/>
        <end position="73"/>
    </location>
</feature>
<gene>
    <name evidence="4" type="primary">LOC112692175</name>
</gene>
<reference evidence="4" key="1">
    <citation type="submission" date="2025-08" db="UniProtKB">
        <authorList>
            <consortium name="RefSeq"/>
        </authorList>
    </citation>
    <scope>IDENTIFICATION</scope>
    <source>
        <tissue evidence="4">Whole body</tissue>
    </source>
</reference>
<feature type="compositionally biased region" description="Basic and acidic residues" evidence="1">
    <location>
        <begin position="202"/>
        <end position="222"/>
    </location>
</feature>
<sequence length="384" mass="41176">MSAVHRHTNTGAESLSLIERNPNSDPSQSTARDDRPDCATGAEPLPAAATVPGTVPERTTDINSNVFDRGGRKPTTTGNTTTCCCLICCYAAVPSADDPITVGHHTKTAPKRIVTTTTAADNTDICEPPSEAAAFIASASAAVLVLMAALLAVVLSFTAVLTVTSLVPVADAAADFPGHQQRAADHLHRWHQQQQQPSPPTADDRWDVEQRPRQPHNEEHSTSRPKRQLWRKNADREPGVVALTFSLIGGTVSDARQAYRNVTNIVRDTISEVAAIQQQPANNDGDQMMMAAGNTVENETGASSAAPPVDQRVAGQTLGKLLGRNYRGLRRLFNSELRSAIKNSPGNVRDFAFELMGSIGQSFRPSNIFTRGPVNGESTNSTKR</sequence>
<protein>
    <submittedName>
        <fullName evidence="4">Uncharacterized protein LOC112692175</fullName>
    </submittedName>
</protein>
<accession>A0A8B8GIW6</accession>
<feature type="compositionally biased region" description="Polar residues" evidence="1">
    <location>
        <begin position="21"/>
        <end position="30"/>
    </location>
</feature>
<keyword evidence="3" id="KW-1185">Reference proteome</keyword>
<dbReference type="GeneID" id="112692175"/>
<evidence type="ECO:0000256" key="1">
    <source>
        <dbReference type="SAM" id="MobiDB-lite"/>
    </source>
</evidence>
<dbReference type="AlphaFoldDB" id="A0A8B8GIW6"/>
<evidence type="ECO:0000313" key="4">
    <source>
        <dbReference type="RefSeq" id="XP_025422531.1"/>
    </source>
</evidence>
<keyword evidence="2" id="KW-1133">Transmembrane helix</keyword>
<proteinExistence type="predicted"/>
<name>A0A8B8GIW6_9HEMI</name>
<evidence type="ECO:0000313" key="3">
    <source>
        <dbReference type="Proteomes" id="UP000694846"/>
    </source>
</evidence>
<keyword evidence="2" id="KW-0812">Transmembrane</keyword>
<organism evidence="3 4">
    <name type="scientific">Sipha flava</name>
    <name type="common">yellow sugarcane aphid</name>
    <dbReference type="NCBI Taxonomy" id="143950"/>
    <lineage>
        <taxon>Eukaryota</taxon>
        <taxon>Metazoa</taxon>
        <taxon>Ecdysozoa</taxon>
        <taxon>Arthropoda</taxon>
        <taxon>Hexapoda</taxon>
        <taxon>Insecta</taxon>
        <taxon>Pterygota</taxon>
        <taxon>Neoptera</taxon>
        <taxon>Paraneoptera</taxon>
        <taxon>Hemiptera</taxon>
        <taxon>Sternorrhyncha</taxon>
        <taxon>Aphidomorpha</taxon>
        <taxon>Aphidoidea</taxon>
        <taxon>Aphididae</taxon>
        <taxon>Sipha</taxon>
    </lineage>
</organism>